<evidence type="ECO:0000313" key="2">
    <source>
        <dbReference type="WBParaSite" id="JU765_v2.g2053.t1"/>
    </source>
</evidence>
<organism evidence="1 2">
    <name type="scientific">Panagrolaimus sp. JU765</name>
    <dbReference type="NCBI Taxonomy" id="591449"/>
    <lineage>
        <taxon>Eukaryota</taxon>
        <taxon>Metazoa</taxon>
        <taxon>Ecdysozoa</taxon>
        <taxon>Nematoda</taxon>
        <taxon>Chromadorea</taxon>
        <taxon>Rhabditida</taxon>
        <taxon>Tylenchina</taxon>
        <taxon>Panagrolaimomorpha</taxon>
        <taxon>Panagrolaimoidea</taxon>
        <taxon>Panagrolaimidae</taxon>
        <taxon>Panagrolaimus</taxon>
    </lineage>
</organism>
<name>A0AC34QZB4_9BILA</name>
<dbReference type="WBParaSite" id="JU765_v2.g2053.t1">
    <property type="protein sequence ID" value="JU765_v2.g2053.t1"/>
    <property type="gene ID" value="JU765_v2.g2053"/>
</dbReference>
<reference evidence="2" key="1">
    <citation type="submission" date="2022-11" db="UniProtKB">
        <authorList>
            <consortium name="WormBaseParasite"/>
        </authorList>
    </citation>
    <scope>IDENTIFICATION</scope>
</reference>
<protein>
    <submittedName>
        <fullName evidence="2">Uncharacterized protein</fullName>
    </submittedName>
</protein>
<evidence type="ECO:0000313" key="1">
    <source>
        <dbReference type="Proteomes" id="UP000887576"/>
    </source>
</evidence>
<sequence>MPDVWWNGYDNATCKDPTYARKFRGTNTDFFAPFVKKTDILEGYVDDICRSVNFNYLEETTVKGIDTYRFVLDIDTSFNYDRPENCGYCYKQNHPLYGRNVNTSCLPTGLLDLAGCRGGGTTHLVVSMPQFFGSEKSVLQSFPRMKPEAEDHQTTLDIEPTTGSILYANKRLQVNVAGGSYPGTVFRQVANVVYPIAWLNNSYLVDDKIVHDLKHDLINPRHTVMLVCYIAGVGFGALLALIGLFALILRKVYQNTKSPSILVNNISDQPHEYHPQYTYNGDVSGQVTRRRPMQNSHEEWTT</sequence>
<dbReference type="Proteomes" id="UP000887576">
    <property type="component" value="Unplaced"/>
</dbReference>
<accession>A0AC34QZB4</accession>
<proteinExistence type="predicted"/>